<accession>A0A1I7CT71</accession>
<name>A0A1I7CT71_9ACTN</name>
<dbReference type="Gene3D" id="3.40.50.880">
    <property type="match status" value="1"/>
</dbReference>
<keyword evidence="3" id="KW-0315">Glutamine amidotransferase</keyword>
<reference evidence="4" key="1">
    <citation type="submission" date="2016-10" db="EMBL/GenBank/DDBJ databases">
        <authorList>
            <person name="Varghese N."/>
            <person name="Submissions S."/>
        </authorList>
    </citation>
    <scope>NUCLEOTIDE SEQUENCE [LARGE SCALE GENOMIC DNA]</scope>
    <source>
        <strain evidence="4">DSM 46136</strain>
    </source>
</reference>
<evidence type="ECO:0000313" key="4">
    <source>
        <dbReference type="Proteomes" id="UP000199546"/>
    </source>
</evidence>
<evidence type="ECO:0000256" key="1">
    <source>
        <dbReference type="SAM" id="MobiDB-lite"/>
    </source>
</evidence>
<feature type="domain" description="Glutamine amidotransferase" evidence="2">
    <location>
        <begin position="66"/>
        <end position="207"/>
    </location>
</feature>
<dbReference type="EMBL" id="FPBA01000026">
    <property type="protein sequence ID" value="SFU02612.1"/>
    <property type="molecule type" value="Genomic_DNA"/>
</dbReference>
<dbReference type="Pfam" id="PF00117">
    <property type="entry name" value="GATase"/>
    <property type="match status" value="1"/>
</dbReference>
<dbReference type="GO" id="GO:0016740">
    <property type="term" value="F:transferase activity"/>
    <property type="evidence" value="ECO:0007669"/>
    <property type="project" value="UniProtKB-KW"/>
</dbReference>
<dbReference type="AlphaFoldDB" id="A0A1I7CT71"/>
<feature type="region of interest" description="Disordered" evidence="1">
    <location>
        <begin position="1"/>
        <end position="26"/>
    </location>
</feature>
<dbReference type="PANTHER" id="PTHR42695">
    <property type="entry name" value="GLUTAMINE AMIDOTRANSFERASE YLR126C-RELATED"/>
    <property type="match status" value="1"/>
</dbReference>
<dbReference type="STRING" id="1296565.SAMN05660657_04846"/>
<dbReference type="PANTHER" id="PTHR42695:SF5">
    <property type="entry name" value="GLUTAMINE AMIDOTRANSFERASE YLR126C-RELATED"/>
    <property type="match status" value="1"/>
</dbReference>
<sequence length="265" mass="27142">MARQRPSSDGGGPGRTNLGPVPDRPRLLVVVPSDTAPPARLGEWLRAAGLDLDERHLDAGDDVPADLSGHDGLLVTGGPQSSLDDDAVSGLGPVRALLARALADGAPALGICLGAQLMAQAGGGRVRAGADGPEVGAGLVARRDAAGSDPLFAAVPLSPDVVQWHHDEISELPAGATLLASGVRYAHQAFRAGRAGYALQFHVETTPEIVRRWADSDPAGVASTPFDAATVAERAAAVHPDLEEVWAPFAARFADLVRAARGAAV</sequence>
<dbReference type="PROSITE" id="PS51273">
    <property type="entry name" value="GATASE_TYPE_1"/>
    <property type="match status" value="1"/>
</dbReference>
<dbReference type="SUPFAM" id="SSF52317">
    <property type="entry name" value="Class I glutamine amidotransferase-like"/>
    <property type="match status" value="1"/>
</dbReference>
<proteinExistence type="predicted"/>
<protein>
    <submittedName>
        <fullName evidence="3">GMP synthase-Glutamine amidotransferase</fullName>
    </submittedName>
</protein>
<dbReference type="InterPro" id="IPR029062">
    <property type="entry name" value="Class_I_gatase-like"/>
</dbReference>
<dbReference type="Proteomes" id="UP000199546">
    <property type="component" value="Unassembled WGS sequence"/>
</dbReference>
<dbReference type="InterPro" id="IPR017926">
    <property type="entry name" value="GATASE"/>
</dbReference>
<evidence type="ECO:0000259" key="2">
    <source>
        <dbReference type="Pfam" id="PF00117"/>
    </source>
</evidence>
<keyword evidence="4" id="KW-1185">Reference proteome</keyword>
<dbReference type="CDD" id="cd01741">
    <property type="entry name" value="GATase1_1"/>
    <property type="match status" value="1"/>
</dbReference>
<organism evidence="3 4">
    <name type="scientific">Geodermatophilus amargosae</name>
    <dbReference type="NCBI Taxonomy" id="1296565"/>
    <lineage>
        <taxon>Bacteria</taxon>
        <taxon>Bacillati</taxon>
        <taxon>Actinomycetota</taxon>
        <taxon>Actinomycetes</taxon>
        <taxon>Geodermatophilales</taxon>
        <taxon>Geodermatophilaceae</taxon>
        <taxon>Geodermatophilus</taxon>
    </lineage>
</organism>
<dbReference type="InterPro" id="IPR044992">
    <property type="entry name" value="ChyE-like"/>
</dbReference>
<gene>
    <name evidence="3" type="ORF">SAMN05660657_04846</name>
</gene>
<keyword evidence="3" id="KW-0808">Transferase</keyword>
<dbReference type="OrthoDB" id="5196541at2"/>
<dbReference type="GO" id="GO:0005829">
    <property type="term" value="C:cytosol"/>
    <property type="evidence" value="ECO:0007669"/>
    <property type="project" value="TreeGrafter"/>
</dbReference>
<evidence type="ECO:0000313" key="3">
    <source>
        <dbReference type="EMBL" id="SFU02612.1"/>
    </source>
</evidence>